<sequence>MTSETDLLTTRAALDRAARAAHLVVACDFDGTLSPFVSDPETSRLAPGAREALDALAALPATTVLLVSGRDRTTLSRISEIPTESAATGIHLVGQHGSELESKPAALTEVEAALLTEITSRLEAIALPHEGAFVEYKPSSAVLHVRSLPRAEDQERLLSLALEGPAVRDGVFATEGKAVLELAVREASKGAALQTFRERTGAESVVFFGDDVTDEKGFAVLGSDHDGSALDVGIKVGDGPTVAGYRVASIDEVVVSLRHLAAVRGGSKPA</sequence>
<dbReference type="RefSeq" id="WP_067474486.1">
    <property type="nucleotide sequence ID" value="NZ_CP015961.1"/>
</dbReference>
<dbReference type="InterPro" id="IPR044651">
    <property type="entry name" value="OTSB-like"/>
</dbReference>
<protein>
    <recommendedName>
        <fullName evidence="3">Trehalose 6-phosphate phosphatase</fullName>
        <ecNumber evidence="3">3.1.3.12</ecNumber>
    </recommendedName>
</protein>
<dbReference type="Proteomes" id="UP000186104">
    <property type="component" value="Chromosome"/>
</dbReference>
<proteinExistence type="inferred from homology"/>
<comment type="function">
    <text evidence="2 3">Removes the phosphate from trehalose 6-phosphate to produce free trehalose.</text>
</comment>
<dbReference type="GO" id="GO:0005992">
    <property type="term" value="P:trehalose biosynthetic process"/>
    <property type="evidence" value="ECO:0007669"/>
    <property type="project" value="UniProtKB-UniPathway"/>
</dbReference>
<accession>A0A173LIW7</accession>
<dbReference type="Gene3D" id="3.30.70.1020">
    <property type="entry name" value="Trehalose-6-phosphate phosphatase related protein, domain 2"/>
    <property type="match status" value="1"/>
</dbReference>
<dbReference type="UniPathway" id="UPA00299"/>
<dbReference type="PANTHER" id="PTHR43768">
    <property type="entry name" value="TREHALOSE 6-PHOSPHATE PHOSPHATASE"/>
    <property type="match status" value="1"/>
</dbReference>
<dbReference type="InterPro" id="IPR036412">
    <property type="entry name" value="HAD-like_sf"/>
</dbReference>
<dbReference type="OrthoDB" id="3902805at2"/>
<comment type="pathway">
    <text evidence="3">Glycan biosynthesis; trehalose biosynthesis.</text>
</comment>
<dbReference type="AlphaFoldDB" id="A0A173LIW7"/>
<dbReference type="Gene3D" id="3.40.50.1000">
    <property type="entry name" value="HAD superfamily/HAD-like"/>
    <property type="match status" value="1"/>
</dbReference>
<reference evidence="4 5" key="1">
    <citation type="submission" date="2016-06" db="EMBL/GenBank/DDBJ databases">
        <title>Complete genome sequence of a saline-alkali tolerant type strain Dietzia timorensis ID05-A0528T.</title>
        <authorList>
            <person name="Wu X."/>
        </authorList>
    </citation>
    <scope>NUCLEOTIDE SEQUENCE [LARGE SCALE GENOMIC DNA]</scope>
    <source>
        <strain evidence="4 5">ID05-A0528</strain>
    </source>
</reference>
<evidence type="ECO:0000256" key="3">
    <source>
        <dbReference type="RuleBase" id="RU361117"/>
    </source>
</evidence>
<dbReference type="InterPro" id="IPR023214">
    <property type="entry name" value="HAD_sf"/>
</dbReference>
<dbReference type="EMBL" id="CP015961">
    <property type="protein sequence ID" value="ANI91468.1"/>
    <property type="molecule type" value="Genomic_DNA"/>
</dbReference>
<evidence type="ECO:0000256" key="1">
    <source>
        <dbReference type="ARBA" id="ARBA00022801"/>
    </source>
</evidence>
<dbReference type="GO" id="GO:0004805">
    <property type="term" value="F:trehalose-phosphatase activity"/>
    <property type="evidence" value="ECO:0007669"/>
    <property type="project" value="UniProtKB-EC"/>
</dbReference>
<dbReference type="InterPro" id="IPR003337">
    <property type="entry name" value="Trehalose_PPase"/>
</dbReference>
<dbReference type="SUPFAM" id="SSF56784">
    <property type="entry name" value="HAD-like"/>
    <property type="match status" value="1"/>
</dbReference>
<evidence type="ECO:0000313" key="5">
    <source>
        <dbReference type="Proteomes" id="UP000186104"/>
    </source>
</evidence>
<keyword evidence="3" id="KW-0479">Metal-binding</keyword>
<evidence type="ECO:0000313" key="4">
    <source>
        <dbReference type="EMBL" id="ANI91468.1"/>
    </source>
</evidence>
<keyword evidence="3" id="KW-0460">Magnesium</keyword>
<dbReference type="Pfam" id="PF02358">
    <property type="entry name" value="Trehalose_PPase"/>
    <property type="match status" value="1"/>
</dbReference>
<dbReference type="KEGG" id="dtm:BJL86_0666"/>
<dbReference type="GO" id="GO:0046872">
    <property type="term" value="F:metal ion binding"/>
    <property type="evidence" value="ECO:0007669"/>
    <property type="project" value="UniProtKB-KW"/>
</dbReference>
<dbReference type="STRING" id="499555.BJL86_0666"/>
<comment type="catalytic activity">
    <reaction evidence="3">
        <text>alpha,alpha-trehalose 6-phosphate + H2O = alpha,alpha-trehalose + phosphate</text>
        <dbReference type="Rhea" id="RHEA:23420"/>
        <dbReference type="ChEBI" id="CHEBI:15377"/>
        <dbReference type="ChEBI" id="CHEBI:16551"/>
        <dbReference type="ChEBI" id="CHEBI:43474"/>
        <dbReference type="ChEBI" id="CHEBI:58429"/>
        <dbReference type="EC" id="3.1.3.12"/>
    </reaction>
</comment>
<comment type="cofactor">
    <cofactor evidence="3">
        <name>Mg(2+)</name>
        <dbReference type="ChEBI" id="CHEBI:18420"/>
    </cofactor>
</comment>
<dbReference type="NCBIfam" id="TIGR00685">
    <property type="entry name" value="T6PP"/>
    <property type="match status" value="1"/>
</dbReference>
<gene>
    <name evidence="4" type="ORF">BJL86_0666</name>
</gene>
<comment type="similarity">
    <text evidence="3">Belongs to the trehalose phosphatase family.</text>
</comment>
<keyword evidence="1 3" id="KW-0378">Hydrolase</keyword>
<name>A0A173LIW7_9ACTN</name>
<keyword evidence="5" id="KW-1185">Reference proteome</keyword>
<dbReference type="EC" id="3.1.3.12" evidence="3"/>
<dbReference type="PANTHER" id="PTHR43768:SF3">
    <property type="entry name" value="TREHALOSE 6-PHOSPHATE PHOSPHATASE"/>
    <property type="match status" value="1"/>
</dbReference>
<evidence type="ECO:0000256" key="2">
    <source>
        <dbReference type="ARBA" id="ARBA00024179"/>
    </source>
</evidence>
<organism evidence="4 5">
    <name type="scientific">Dietzia timorensis</name>
    <dbReference type="NCBI Taxonomy" id="499555"/>
    <lineage>
        <taxon>Bacteria</taxon>
        <taxon>Bacillati</taxon>
        <taxon>Actinomycetota</taxon>
        <taxon>Actinomycetes</taxon>
        <taxon>Mycobacteriales</taxon>
        <taxon>Dietziaceae</taxon>
        <taxon>Dietzia</taxon>
    </lineage>
</organism>